<dbReference type="InterPro" id="IPR047669">
    <property type="entry name" value="MtrAB_MtrB"/>
</dbReference>
<dbReference type="SUPFAM" id="SSF55874">
    <property type="entry name" value="ATPase domain of HSP90 chaperone/DNA topoisomerase II/histidine kinase"/>
    <property type="match status" value="1"/>
</dbReference>
<comment type="subcellular location">
    <subcellularLocation>
        <location evidence="2">Cell membrane</location>
        <topology evidence="2">Multi-pass membrane protein</topology>
    </subcellularLocation>
</comment>
<dbReference type="Gene3D" id="3.30.565.10">
    <property type="entry name" value="Histidine kinase-like ATPase, C-terminal domain"/>
    <property type="match status" value="1"/>
</dbReference>
<feature type="transmembrane region" description="Helical" evidence="16">
    <location>
        <begin position="240"/>
        <end position="263"/>
    </location>
</feature>
<evidence type="ECO:0000256" key="8">
    <source>
        <dbReference type="ARBA" id="ARBA00022741"/>
    </source>
</evidence>
<keyword evidence="9" id="KW-0418">Kinase</keyword>
<dbReference type="AlphaFoldDB" id="A0A0A0JMZ2"/>
<keyword evidence="10" id="KW-0067">ATP-binding</keyword>
<keyword evidence="8" id="KW-0547">Nucleotide-binding</keyword>
<dbReference type="InterPro" id="IPR004358">
    <property type="entry name" value="Sig_transdc_His_kin-like_C"/>
</dbReference>
<accession>A0A0A0JMZ2</accession>
<dbReference type="SMART" id="SM00388">
    <property type="entry name" value="HisKA"/>
    <property type="match status" value="1"/>
</dbReference>
<dbReference type="InterPro" id="IPR036097">
    <property type="entry name" value="HisK_dim/P_sf"/>
</dbReference>
<keyword evidence="13 16" id="KW-0472">Membrane</keyword>
<dbReference type="eggNOG" id="COG5002">
    <property type="taxonomic scope" value="Bacteria"/>
</dbReference>
<evidence type="ECO:0000259" key="17">
    <source>
        <dbReference type="PROSITE" id="PS50109"/>
    </source>
</evidence>
<evidence type="ECO:0000256" key="3">
    <source>
        <dbReference type="ARBA" id="ARBA00012438"/>
    </source>
</evidence>
<sequence>MADSPTARPTGAGSAPSPASSSATAARRAQHFGINVGRSLRSMGHAVGGVVAALTRTWRRSLQFRVVSTTVVLGMIVVSLLGSYLYNEIATGLEDQRIETSEYEARTLTAQAQDRWETTTASNAQDLNLSAIDIMKSLLTPPGPEPSRYVIMLRGVKNTEQIQLNALESGGLGVAAVPQEIRQKVAADPTHQQKMVSTILLDGQQVPAVFVGTGVEVPRAGRYDLYYIYPMTQEIQTMSLISTAFTIAGLTLIALVGAVAWVVTRLVVTPVRRAAEVSERLASGKLNERMPSRGEDDLALLGTSFNAMADSLQSQIRQLEGLSRVQQRFVSDVSHELRTPLTTIRMAGDLLYDSRADFEPVASRSAELLQGELDRFESLLSDLLEISRFDAGAAALDPARVDLRGTVAGVIAAAQPLADRRGSTVDVVAPGPVEVEVDERRVERILRNLVVNAIEHGEGKPVTVHLRAGDGSVAVVVEDHGVGLRQGEASMVFNRFWRADPARARTTGGTGLGLAIALEDARLHNGWLQAWGEPGVGSRFRLTLPQRAGDSLTSSPLPLSPGERT</sequence>
<dbReference type="STRING" id="1385521.N803_16325"/>
<keyword evidence="12" id="KW-0902">Two-component regulatory system</keyword>
<evidence type="ECO:0000256" key="16">
    <source>
        <dbReference type="SAM" id="Phobius"/>
    </source>
</evidence>
<evidence type="ECO:0000256" key="2">
    <source>
        <dbReference type="ARBA" id="ARBA00004651"/>
    </source>
</evidence>
<dbReference type="Pfam" id="PF00672">
    <property type="entry name" value="HAMP"/>
    <property type="match status" value="1"/>
</dbReference>
<dbReference type="InterPro" id="IPR036890">
    <property type="entry name" value="HATPase_C_sf"/>
</dbReference>
<dbReference type="GO" id="GO:0000155">
    <property type="term" value="F:phosphorelay sensor kinase activity"/>
    <property type="evidence" value="ECO:0007669"/>
    <property type="project" value="InterPro"/>
</dbReference>
<dbReference type="RefSeq" id="WP_245617238.1">
    <property type="nucleotide sequence ID" value="NZ_AVPK01000007.1"/>
</dbReference>
<dbReference type="NCBIfam" id="NF040691">
    <property type="entry name" value="MtrAB_MtrB"/>
    <property type="match status" value="1"/>
</dbReference>
<dbReference type="PROSITE" id="PS50109">
    <property type="entry name" value="HIS_KIN"/>
    <property type="match status" value="1"/>
</dbReference>
<dbReference type="FunFam" id="1.10.287.130:FF:000010">
    <property type="entry name" value="Two-component sensor histidine kinase"/>
    <property type="match status" value="1"/>
</dbReference>
<dbReference type="PROSITE" id="PS50885">
    <property type="entry name" value="HAMP"/>
    <property type="match status" value="1"/>
</dbReference>
<dbReference type="Pfam" id="PF02518">
    <property type="entry name" value="HATPase_c"/>
    <property type="match status" value="1"/>
</dbReference>
<dbReference type="InterPro" id="IPR005467">
    <property type="entry name" value="His_kinase_dom"/>
</dbReference>
<keyword evidence="4" id="KW-1003">Cell membrane</keyword>
<evidence type="ECO:0000256" key="6">
    <source>
        <dbReference type="ARBA" id="ARBA00022679"/>
    </source>
</evidence>
<evidence type="ECO:0000256" key="12">
    <source>
        <dbReference type="ARBA" id="ARBA00023012"/>
    </source>
</evidence>
<name>A0A0A0JMZ2_9MICO</name>
<evidence type="ECO:0000256" key="14">
    <source>
        <dbReference type="ARBA" id="ARBA00035305"/>
    </source>
</evidence>
<dbReference type="SUPFAM" id="SSF47384">
    <property type="entry name" value="Homodimeric domain of signal transducing histidine kinase"/>
    <property type="match status" value="1"/>
</dbReference>
<dbReference type="Gene3D" id="1.10.287.130">
    <property type="match status" value="1"/>
</dbReference>
<dbReference type="GO" id="GO:0005524">
    <property type="term" value="F:ATP binding"/>
    <property type="evidence" value="ECO:0007669"/>
    <property type="project" value="UniProtKB-KW"/>
</dbReference>
<evidence type="ECO:0000256" key="13">
    <source>
        <dbReference type="ARBA" id="ARBA00023136"/>
    </source>
</evidence>
<organism evidence="19 20">
    <name type="scientific">Knoellia subterranea KCTC 19937</name>
    <dbReference type="NCBI Taxonomy" id="1385521"/>
    <lineage>
        <taxon>Bacteria</taxon>
        <taxon>Bacillati</taxon>
        <taxon>Actinomycetota</taxon>
        <taxon>Actinomycetes</taxon>
        <taxon>Micrococcales</taxon>
        <taxon>Intrasporangiaceae</taxon>
        <taxon>Knoellia</taxon>
    </lineage>
</organism>
<dbReference type="InterPro" id="IPR003660">
    <property type="entry name" value="HAMP_dom"/>
</dbReference>
<dbReference type="SUPFAM" id="SSF158472">
    <property type="entry name" value="HAMP domain-like"/>
    <property type="match status" value="1"/>
</dbReference>
<feature type="domain" description="Histidine kinase" evidence="17">
    <location>
        <begin position="332"/>
        <end position="548"/>
    </location>
</feature>
<evidence type="ECO:0000256" key="7">
    <source>
        <dbReference type="ARBA" id="ARBA00022692"/>
    </source>
</evidence>
<dbReference type="InterPro" id="IPR003661">
    <property type="entry name" value="HisK_dim/P_dom"/>
</dbReference>
<feature type="transmembrane region" description="Helical" evidence="16">
    <location>
        <begin position="66"/>
        <end position="86"/>
    </location>
</feature>
<feature type="domain" description="HAMP" evidence="18">
    <location>
        <begin position="265"/>
        <end position="317"/>
    </location>
</feature>
<dbReference type="Gene3D" id="6.10.340.10">
    <property type="match status" value="1"/>
</dbReference>
<evidence type="ECO:0000259" key="18">
    <source>
        <dbReference type="PROSITE" id="PS50885"/>
    </source>
</evidence>
<dbReference type="InterPro" id="IPR050736">
    <property type="entry name" value="Sensor_HK_Regulatory"/>
</dbReference>
<dbReference type="PANTHER" id="PTHR43711:SF1">
    <property type="entry name" value="HISTIDINE KINASE 1"/>
    <property type="match status" value="1"/>
</dbReference>
<feature type="compositionally biased region" description="Low complexity" evidence="15">
    <location>
        <begin position="7"/>
        <end position="26"/>
    </location>
</feature>
<dbReference type="Pfam" id="PF00512">
    <property type="entry name" value="HisKA"/>
    <property type="match status" value="1"/>
</dbReference>
<evidence type="ECO:0000256" key="15">
    <source>
        <dbReference type="SAM" id="MobiDB-lite"/>
    </source>
</evidence>
<keyword evidence="5" id="KW-0597">Phosphoprotein</keyword>
<dbReference type="InterPro" id="IPR003594">
    <property type="entry name" value="HATPase_dom"/>
</dbReference>
<evidence type="ECO:0000256" key="1">
    <source>
        <dbReference type="ARBA" id="ARBA00000085"/>
    </source>
</evidence>
<dbReference type="SMART" id="SM00304">
    <property type="entry name" value="HAMP"/>
    <property type="match status" value="1"/>
</dbReference>
<evidence type="ECO:0000256" key="10">
    <source>
        <dbReference type="ARBA" id="ARBA00022840"/>
    </source>
</evidence>
<keyword evidence="6" id="KW-0808">Transferase</keyword>
<evidence type="ECO:0000256" key="5">
    <source>
        <dbReference type="ARBA" id="ARBA00022553"/>
    </source>
</evidence>
<dbReference type="Proteomes" id="UP000030011">
    <property type="component" value="Unassembled WGS sequence"/>
</dbReference>
<dbReference type="EC" id="2.7.13.3" evidence="3"/>
<comment type="catalytic activity">
    <reaction evidence="1">
        <text>ATP + protein L-histidine = ADP + protein N-phospho-L-histidine.</text>
        <dbReference type="EC" id="2.7.13.3"/>
    </reaction>
</comment>
<evidence type="ECO:0000256" key="4">
    <source>
        <dbReference type="ARBA" id="ARBA00022475"/>
    </source>
</evidence>
<keyword evidence="20" id="KW-1185">Reference proteome</keyword>
<evidence type="ECO:0000313" key="20">
    <source>
        <dbReference type="Proteomes" id="UP000030011"/>
    </source>
</evidence>
<dbReference type="GO" id="GO:0005886">
    <property type="term" value="C:plasma membrane"/>
    <property type="evidence" value="ECO:0007669"/>
    <property type="project" value="UniProtKB-SubCell"/>
</dbReference>
<reference evidence="19 20" key="1">
    <citation type="submission" date="2013-08" db="EMBL/GenBank/DDBJ databases">
        <title>The genome sequence of Knoellia subterranea.</title>
        <authorList>
            <person name="Zhu W."/>
            <person name="Wang G."/>
        </authorList>
    </citation>
    <scope>NUCLEOTIDE SEQUENCE [LARGE SCALE GENOMIC DNA]</scope>
    <source>
        <strain evidence="19 20">KCTC 19937</strain>
    </source>
</reference>
<dbReference type="SMART" id="SM00387">
    <property type="entry name" value="HATPase_c"/>
    <property type="match status" value="1"/>
</dbReference>
<feature type="region of interest" description="Disordered" evidence="15">
    <location>
        <begin position="1"/>
        <end position="26"/>
    </location>
</feature>
<dbReference type="EMBL" id="AVPK01000007">
    <property type="protein sequence ID" value="KGN36981.1"/>
    <property type="molecule type" value="Genomic_DNA"/>
</dbReference>
<gene>
    <name evidence="19" type="ORF">N803_16325</name>
</gene>
<dbReference type="CDD" id="cd06225">
    <property type="entry name" value="HAMP"/>
    <property type="match status" value="1"/>
</dbReference>
<keyword evidence="7 16" id="KW-0812">Transmembrane</keyword>
<evidence type="ECO:0000313" key="19">
    <source>
        <dbReference type="EMBL" id="KGN36981.1"/>
    </source>
</evidence>
<comment type="caution">
    <text evidence="19">The sequence shown here is derived from an EMBL/GenBank/DDBJ whole genome shotgun (WGS) entry which is preliminary data.</text>
</comment>
<evidence type="ECO:0000256" key="11">
    <source>
        <dbReference type="ARBA" id="ARBA00022989"/>
    </source>
</evidence>
<protein>
    <recommendedName>
        <fullName evidence="14">Sensor histidine kinase MtrB</fullName>
        <ecNumber evidence="3">2.7.13.3</ecNumber>
    </recommendedName>
</protein>
<proteinExistence type="predicted"/>
<dbReference type="CDD" id="cd00082">
    <property type="entry name" value="HisKA"/>
    <property type="match status" value="1"/>
</dbReference>
<dbReference type="PRINTS" id="PR00344">
    <property type="entry name" value="BCTRLSENSOR"/>
</dbReference>
<dbReference type="FunFam" id="3.30.565.10:FF:000013">
    <property type="entry name" value="Two-component sensor histidine kinase"/>
    <property type="match status" value="1"/>
</dbReference>
<evidence type="ECO:0000256" key="9">
    <source>
        <dbReference type="ARBA" id="ARBA00022777"/>
    </source>
</evidence>
<dbReference type="PANTHER" id="PTHR43711">
    <property type="entry name" value="TWO-COMPONENT HISTIDINE KINASE"/>
    <property type="match status" value="1"/>
</dbReference>
<keyword evidence="11 16" id="KW-1133">Transmembrane helix</keyword>